<accession>A0A9P4QPW0</accession>
<reference evidence="1" key="1">
    <citation type="journal article" date="2020" name="Stud. Mycol.">
        <title>101 Dothideomycetes genomes: a test case for predicting lifestyles and emergence of pathogens.</title>
        <authorList>
            <person name="Haridas S."/>
            <person name="Albert R."/>
            <person name="Binder M."/>
            <person name="Bloem J."/>
            <person name="Labutti K."/>
            <person name="Salamov A."/>
            <person name="Andreopoulos B."/>
            <person name="Baker S."/>
            <person name="Barry K."/>
            <person name="Bills G."/>
            <person name="Bluhm B."/>
            <person name="Cannon C."/>
            <person name="Castanera R."/>
            <person name="Culley D."/>
            <person name="Daum C."/>
            <person name="Ezra D."/>
            <person name="Gonzalez J."/>
            <person name="Henrissat B."/>
            <person name="Kuo A."/>
            <person name="Liang C."/>
            <person name="Lipzen A."/>
            <person name="Lutzoni F."/>
            <person name="Magnuson J."/>
            <person name="Mondo S."/>
            <person name="Nolan M."/>
            <person name="Ohm R."/>
            <person name="Pangilinan J."/>
            <person name="Park H.-J."/>
            <person name="Ramirez L."/>
            <person name="Alfaro M."/>
            <person name="Sun H."/>
            <person name="Tritt A."/>
            <person name="Yoshinaga Y."/>
            <person name="Zwiers L.-H."/>
            <person name="Turgeon B."/>
            <person name="Goodwin S."/>
            <person name="Spatafora J."/>
            <person name="Crous P."/>
            <person name="Grigoriev I."/>
        </authorList>
    </citation>
    <scope>NUCLEOTIDE SEQUENCE</scope>
    <source>
        <strain evidence="1">CBS 125425</strain>
    </source>
</reference>
<keyword evidence="2" id="KW-1185">Reference proteome</keyword>
<sequence>MRIVKRAIGCPSSCSAPALANARCHGIWRQGCISGAAGLHCAVDGGATSHGRALLSLSERKKVRELKGPRRQATRQAPLESEWVAGTGGCVVALYSCSVAL</sequence>
<evidence type="ECO:0000313" key="2">
    <source>
        <dbReference type="Proteomes" id="UP000799444"/>
    </source>
</evidence>
<dbReference type="Proteomes" id="UP000799444">
    <property type="component" value="Unassembled WGS sequence"/>
</dbReference>
<gene>
    <name evidence="1" type="ORF">EJ04DRAFT_367182</name>
</gene>
<evidence type="ECO:0000313" key="1">
    <source>
        <dbReference type="EMBL" id="KAF2731493.1"/>
    </source>
</evidence>
<name>A0A9P4QPW0_9PLEO</name>
<organism evidence="1 2">
    <name type="scientific">Polyplosphaeria fusca</name>
    <dbReference type="NCBI Taxonomy" id="682080"/>
    <lineage>
        <taxon>Eukaryota</taxon>
        <taxon>Fungi</taxon>
        <taxon>Dikarya</taxon>
        <taxon>Ascomycota</taxon>
        <taxon>Pezizomycotina</taxon>
        <taxon>Dothideomycetes</taxon>
        <taxon>Pleosporomycetidae</taxon>
        <taxon>Pleosporales</taxon>
        <taxon>Tetraplosphaeriaceae</taxon>
        <taxon>Polyplosphaeria</taxon>
    </lineage>
</organism>
<proteinExistence type="predicted"/>
<dbReference type="AlphaFoldDB" id="A0A9P4QPW0"/>
<comment type="caution">
    <text evidence="1">The sequence shown here is derived from an EMBL/GenBank/DDBJ whole genome shotgun (WGS) entry which is preliminary data.</text>
</comment>
<dbReference type="EMBL" id="ML996194">
    <property type="protein sequence ID" value="KAF2731493.1"/>
    <property type="molecule type" value="Genomic_DNA"/>
</dbReference>
<protein>
    <submittedName>
        <fullName evidence="1">Uncharacterized protein</fullName>
    </submittedName>
</protein>